<dbReference type="GO" id="GO:0005737">
    <property type="term" value="C:cytoplasm"/>
    <property type="evidence" value="ECO:0007669"/>
    <property type="project" value="TreeGrafter"/>
</dbReference>
<accession>A0A3N5CFG8</accession>
<dbReference type="InterPro" id="IPR013758">
    <property type="entry name" value="Topo_IIA_A/C_ab"/>
</dbReference>
<dbReference type="NCBIfam" id="NF004044">
    <property type="entry name" value="PRK05561.1"/>
    <property type="match status" value="1"/>
</dbReference>
<dbReference type="Proteomes" id="UP000277108">
    <property type="component" value="Unassembled WGS sequence"/>
</dbReference>
<evidence type="ECO:0000313" key="11">
    <source>
        <dbReference type="EMBL" id="RPF57945.1"/>
    </source>
</evidence>
<dbReference type="GO" id="GO:0019897">
    <property type="term" value="C:extrinsic component of plasma membrane"/>
    <property type="evidence" value="ECO:0007669"/>
    <property type="project" value="UniProtKB-UniRule"/>
</dbReference>
<dbReference type="SUPFAM" id="SSF101904">
    <property type="entry name" value="GyrA/ParC C-terminal domain-like"/>
    <property type="match status" value="1"/>
</dbReference>
<dbReference type="GO" id="GO:0005694">
    <property type="term" value="C:chromosome"/>
    <property type="evidence" value="ECO:0007669"/>
    <property type="project" value="InterPro"/>
</dbReference>
<dbReference type="FunFam" id="1.10.268.10:FF:000001">
    <property type="entry name" value="DNA gyrase subunit A"/>
    <property type="match status" value="1"/>
</dbReference>
<dbReference type="Gene3D" id="2.120.10.90">
    <property type="entry name" value="DNA gyrase/topoisomerase IV, subunit A, C-terminal"/>
    <property type="match status" value="1"/>
</dbReference>
<reference evidence="11 12" key="1">
    <citation type="submission" date="2018-11" db="EMBL/GenBank/DDBJ databases">
        <title>Genomic Encyclopedia of Type Strains, Phase IV (KMG-IV): sequencing the most valuable type-strain genomes for metagenomic binning, comparative biology and taxonomic classification.</title>
        <authorList>
            <person name="Goeker M."/>
        </authorList>
    </citation>
    <scope>NUCLEOTIDE SEQUENCE [LARGE SCALE GENOMIC DNA]</scope>
    <source>
        <strain evidence="11 12">DSM 29158</strain>
    </source>
</reference>
<name>A0A3N5CFG8_9BACL</name>
<dbReference type="RefSeq" id="WP_123807456.1">
    <property type="nucleotide sequence ID" value="NZ_RKRK01000002.1"/>
</dbReference>
<comment type="caution">
    <text evidence="11">The sequence shown here is derived from an EMBL/GenBank/DDBJ whole genome shotgun (WGS) entry which is preliminary data.</text>
</comment>
<keyword evidence="12" id="KW-1185">Reference proteome</keyword>
<keyword evidence="3 7" id="KW-0799">Topoisomerase</keyword>
<comment type="subcellular location">
    <subcellularLocation>
        <location evidence="7">Cell membrane</location>
        <topology evidence="7">Peripheral membrane protein</topology>
    </subcellularLocation>
</comment>
<keyword evidence="6 7" id="KW-0413">Isomerase</keyword>
<dbReference type="Pfam" id="PF03989">
    <property type="entry name" value="DNA_gyraseA_C"/>
    <property type="match status" value="4"/>
</dbReference>
<sequence length="822" mass="94317">MSNNVEHISLEDVLGDRFGRYSKYIIQDRALPDVRDGLKPVQRRILYAMHQEGNTADKPFRKSAKAVGNVIGNYHPHGDISVYDAMVRLGQDWKVRIPLVEMHGNKGSVDGDPPAAMRYTEARLSKVSSELLRDIEKETVEFVNNFDDTIMEPTVLPSRFPNIVVNGATGISAGYATNIPPHNLNEVIQAVIHMIDKPNITTDKLIQYIKGPDFPTGGIVQGLDGIRSAYETGKGKVVLRSKTEVESLRGNKSQIVIHEIPYEVNKSNLVKKIDEIRVDKKVDGIVEVRDESDRQGLRVVIEIKKDSDINGILNYLYKHTDLQVNYHYNMVAIHNRRPELMSMKDILNAYIRHQKEIIFKRSVYELSQKEKRMHIVEGLMKALSILDEVIELIRSSKDKKEAKQKLQKKYEFSEAQAEAIVTLQLYRLTNTDITLLQDEHKSLNMEIDRLNSIINHEEILKSVLKDELKAVNKSIKIDRQSIIEEEIEEIKISKEITIPKEDTIVSMTRDGFIKRTTKRSYSSTDDDAVDLKPGDYITHTIEANTQQNILLFTNKGHYIYIPVHELPDIKWKDIGTHISQIVQLKQNEFIIELLIVDNFKDSHLEIVLATQHGMIKRSTLESFNTTRKSRTIQCMNLKTDDTLQFVQKISTHSDNDQQYILSVSKHGFSLLYRIDELSVIGLKAAGVKNMNLHEDEIRSVEVVQLNDEILVATHRGAVKKMKVELLEVQKRALKGQRILKPLKLTPHYIVKVKRINDDLNHKKENDALNDEFIAQLINEDGEFFEISLNEIRYYDKYTNGTFIVDESDFGSIVNILIQEERV</sequence>
<evidence type="ECO:0000256" key="3">
    <source>
        <dbReference type="ARBA" id="ARBA00023029"/>
    </source>
</evidence>
<evidence type="ECO:0000256" key="1">
    <source>
        <dbReference type="ARBA" id="ARBA00000185"/>
    </source>
</evidence>
<evidence type="ECO:0000259" key="10">
    <source>
        <dbReference type="PROSITE" id="PS52040"/>
    </source>
</evidence>
<dbReference type="InterPro" id="IPR005741">
    <property type="entry name" value="TopoIV_A_Gpos"/>
</dbReference>
<feature type="domain" description="Topo IIA-type catalytic" evidence="10">
    <location>
        <begin position="31"/>
        <end position="495"/>
    </location>
</feature>
<evidence type="ECO:0000256" key="7">
    <source>
        <dbReference type="HAMAP-Rule" id="MF_00937"/>
    </source>
</evidence>
<proteinExistence type="inferred from homology"/>
<feature type="site" description="Interaction with DNA" evidence="7">
    <location>
        <position position="75"/>
    </location>
</feature>
<dbReference type="SMART" id="SM00434">
    <property type="entry name" value="TOP4c"/>
    <property type="match status" value="1"/>
</dbReference>
<protein>
    <recommendedName>
        <fullName evidence="7">DNA topoisomerase 4 subunit A</fullName>
        <ecNumber evidence="7">5.6.2.2</ecNumber>
    </recommendedName>
    <alternativeName>
        <fullName evidence="7">Topoisomerase IV subunit A</fullName>
    </alternativeName>
</protein>
<keyword evidence="9" id="KW-0175">Coiled coil</keyword>
<evidence type="ECO:0000256" key="5">
    <source>
        <dbReference type="ARBA" id="ARBA00023136"/>
    </source>
</evidence>
<dbReference type="InterPro" id="IPR006691">
    <property type="entry name" value="GyrA/parC_rep"/>
</dbReference>
<evidence type="ECO:0000256" key="8">
    <source>
        <dbReference type="PROSITE-ProRule" id="PRU01384"/>
    </source>
</evidence>
<keyword evidence="4 7" id="KW-0238">DNA-binding</keyword>
<dbReference type="GO" id="GO:0006265">
    <property type="term" value="P:DNA topological change"/>
    <property type="evidence" value="ECO:0007669"/>
    <property type="project" value="UniProtKB-UniRule"/>
</dbReference>
<dbReference type="Gene3D" id="3.30.1360.40">
    <property type="match status" value="1"/>
</dbReference>
<dbReference type="AlphaFoldDB" id="A0A3N5CFG8"/>
<organism evidence="11 12">
    <name type="scientific">Abyssicoccus albus</name>
    <dbReference type="NCBI Taxonomy" id="1817405"/>
    <lineage>
        <taxon>Bacteria</taxon>
        <taxon>Bacillati</taxon>
        <taxon>Bacillota</taxon>
        <taxon>Bacilli</taxon>
        <taxon>Bacillales</taxon>
        <taxon>Abyssicoccaceae</taxon>
    </lineage>
</organism>
<dbReference type="EC" id="5.6.2.2" evidence="7"/>
<feature type="site" description="Interaction with DNA" evidence="7">
    <location>
        <position position="39"/>
    </location>
</feature>
<dbReference type="PANTHER" id="PTHR43493">
    <property type="entry name" value="DNA GYRASE/TOPOISOMERASE SUBUNIT A"/>
    <property type="match status" value="1"/>
</dbReference>
<feature type="site" description="Interaction with DNA" evidence="7">
    <location>
        <position position="94"/>
    </location>
</feature>
<dbReference type="FunFam" id="3.30.1360.40:FF:000002">
    <property type="entry name" value="DNA gyrase subunit A"/>
    <property type="match status" value="1"/>
</dbReference>
<dbReference type="GO" id="GO:0003677">
    <property type="term" value="F:DNA binding"/>
    <property type="evidence" value="ECO:0007669"/>
    <property type="project" value="UniProtKB-UniRule"/>
</dbReference>
<gene>
    <name evidence="7" type="primary">parC</name>
    <name evidence="11" type="ORF">EDD62_0581</name>
</gene>
<dbReference type="CDD" id="cd00187">
    <property type="entry name" value="TOP4c"/>
    <property type="match status" value="1"/>
</dbReference>
<keyword evidence="5 7" id="KW-0472">Membrane</keyword>
<evidence type="ECO:0000256" key="4">
    <source>
        <dbReference type="ARBA" id="ARBA00023125"/>
    </source>
</evidence>
<dbReference type="EMBL" id="RKRK01000002">
    <property type="protein sequence ID" value="RPF57945.1"/>
    <property type="molecule type" value="Genomic_DNA"/>
</dbReference>
<dbReference type="GO" id="GO:0034335">
    <property type="term" value="F:DNA negative supercoiling activity"/>
    <property type="evidence" value="ECO:0007669"/>
    <property type="project" value="UniProtKB-ARBA"/>
</dbReference>
<comment type="subunit">
    <text evidence="7">Heterotetramer composed of ParC and ParE.</text>
</comment>
<dbReference type="InterPro" id="IPR013760">
    <property type="entry name" value="Topo_IIA-like_dom_sf"/>
</dbReference>
<dbReference type="SUPFAM" id="SSF56719">
    <property type="entry name" value="Type II DNA topoisomerase"/>
    <property type="match status" value="1"/>
</dbReference>
<dbReference type="Gene3D" id="1.10.268.10">
    <property type="entry name" value="Topoisomerase, domain 3"/>
    <property type="match status" value="1"/>
</dbReference>
<feature type="site" description="Transition state stabilizer" evidence="7">
    <location>
        <position position="118"/>
    </location>
</feature>
<dbReference type="GO" id="GO:0007059">
    <property type="term" value="P:chromosome segregation"/>
    <property type="evidence" value="ECO:0007669"/>
    <property type="project" value="UniProtKB-UniRule"/>
</dbReference>
<dbReference type="HAMAP" id="MF_00937">
    <property type="entry name" value="ParC_type2"/>
    <property type="match status" value="1"/>
</dbReference>
<keyword evidence="2 7" id="KW-1003">Cell membrane</keyword>
<dbReference type="Pfam" id="PF00521">
    <property type="entry name" value="DNA_topoisoIV"/>
    <property type="match status" value="1"/>
</dbReference>
<feature type="site" description="Interaction with DNA" evidence="7">
    <location>
        <position position="88"/>
    </location>
</feature>
<feature type="coiled-coil region" evidence="9">
    <location>
        <begin position="396"/>
        <end position="453"/>
    </location>
</feature>
<dbReference type="GO" id="GO:0005524">
    <property type="term" value="F:ATP binding"/>
    <property type="evidence" value="ECO:0007669"/>
    <property type="project" value="InterPro"/>
</dbReference>
<feature type="site" description="Interaction with DNA" evidence="7">
    <location>
        <position position="77"/>
    </location>
</feature>
<comment type="similarity">
    <text evidence="7">Belongs to the type II topoisomerase GyrA/ParC subunit family. ParC type 2 subfamily.</text>
</comment>
<dbReference type="InterPro" id="IPR013757">
    <property type="entry name" value="Topo_IIA_A_a_sf"/>
</dbReference>
<dbReference type="OrthoDB" id="9806486at2"/>
<dbReference type="Gene3D" id="3.90.199.10">
    <property type="entry name" value="Topoisomerase II, domain 5"/>
    <property type="match status" value="1"/>
</dbReference>
<dbReference type="InterPro" id="IPR050220">
    <property type="entry name" value="Type_II_DNA_Topoisomerases"/>
</dbReference>
<feature type="active site" description="O-(5'-phospho-DNA)-tyrosine intermediate" evidence="7 8">
    <location>
        <position position="119"/>
    </location>
</feature>
<evidence type="ECO:0000256" key="6">
    <source>
        <dbReference type="ARBA" id="ARBA00023235"/>
    </source>
</evidence>
<comment type="catalytic activity">
    <reaction evidence="1 7 8">
        <text>ATP-dependent breakage, passage and rejoining of double-stranded DNA.</text>
        <dbReference type="EC" id="5.6.2.2"/>
    </reaction>
</comment>
<evidence type="ECO:0000256" key="9">
    <source>
        <dbReference type="SAM" id="Coils"/>
    </source>
</evidence>
<evidence type="ECO:0000313" key="12">
    <source>
        <dbReference type="Proteomes" id="UP000277108"/>
    </source>
</evidence>
<dbReference type="NCBIfam" id="TIGR01061">
    <property type="entry name" value="parC_Gpos"/>
    <property type="match status" value="1"/>
</dbReference>
<dbReference type="InterPro" id="IPR035516">
    <property type="entry name" value="Gyrase/topoIV_suA_C"/>
</dbReference>
<dbReference type="PROSITE" id="PS52040">
    <property type="entry name" value="TOPO_IIA"/>
    <property type="match status" value="1"/>
</dbReference>
<dbReference type="GO" id="GO:0009330">
    <property type="term" value="C:DNA topoisomerase type II (double strand cut, ATP-hydrolyzing) complex"/>
    <property type="evidence" value="ECO:0007669"/>
    <property type="project" value="TreeGrafter"/>
</dbReference>
<comment type="function">
    <text evidence="7">Topoisomerase IV is essential for chromosome segregation. It relaxes supercoiled DNA. Performs the decatenation events required during the replication of a circular DNA molecule.</text>
</comment>
<evidence type="ECO:0000256" key="2">
    <source>
        <dbReference type="ARBA" id="ARBA00022475"/>
    </source>
</evidence>
<dbReference type="FunFam" id="3.90.199.10:FF:000001">
    <property type="entry name" value="DNA gyrase subunit A"/>
    <property type="match status" value="1"/>
</dbReference>
<dbReference type="PANTHER" id="PTHR43493:SF9">
    <property type="entry name" value="DNA TOPOISOMERASE 4 SUBUNIT A"/>
    <property type="match status" value="1"/>
</dbReference>
<dbReference type="InterPro" id="IPR002205">
    <property type="entry name" value="Topo_IIA_dom_A"/>
</dbReference>